<organism evidence="1 2">
    <name type="scientific">Ilyodon furcidens</name>
    <name type="common">goldbreast splitfin</name>
    <dbReference type="NCBI Taxonomy" id="33524"/>
    <lineage>
        <taxon>Eukaryota</taxon>
        <taxon>Metazoa</taxon>
        <taxon>Chordata</taxon>
        <taxon>Craniata</taxon>
        <taxon>Vertebrata</taxon>
        <taxon>Euteleostomi</taxon>
        <taxon>Actinopterygii</taxon>
        <taxon>Neopterygii</taxon>
        <taxon>Teleostei</taxon>
        <taxon>Neoteleostei</taxon>
        <taxon>Acanthomorphata</taxon>
        <taxon>Ovalentaria</taxon>
        <taxon>Atherinomorphae</taxon>
        <taxon>Cyprinodontiformes</taxon>
        <taxon>Goodeidae</taxon>
        <taxon>Ilyodon</taxon>
    </lineage>
</organism>
<keyword evidence="2" id="KW-1185">Reference proteome</keyword>
<evidence type="ECO:0000313" key="1">
    <source>
        <dbReference type="EMBL" id="MEQ2235382.1"/>
    </source>
</evidence>
<comment type="caution">
    <text evidence="1">The sequence shown here is derived from an EMBL/GenBank/DDBJ whole genome shotgun (WGS) entry which is preliminary data.</text>
</comment>
<gene>
    <name evidence="1" type="ORF">ILYODFUR_001757</name>
</gene>
<accession>A0ABV0TR34</accession>
<sequence length="108" mass="11956">MITVECNATNIWSHSSVTRLHGKNRAKTNRTDGSLANTEHIAKVYCCCSISSSFNIGLVFIHFPPLCLPRLTSSRAFFSFFFTSPATLHSLSGDQWLNTAAVSTMRAR</sequence>
<dbReference type="EMBL" id="JAHRIQ010046419">
    <property type="protein sequence ID" value="MEQ2235382.1"/>
    <property type="molecule type" value="Genomic_DNA"/>
</dbReference>
<proteinExistence type="predicted"/>
<reference evidence="1 2" key="1">
    <citation type="submission" date="2021-06" db="EMBL/GenBank/DDBJ databases">
        <authorList>
            <person name="Palmer J.M."/>
        </authorList>
    </citation>
    <scope>NUCLEOTIDE SEQUENCE [LARGE SCALE GENOMIC DNA]</scope>
    <source>
        <strain evidence="2">if_2019</strain>
        <tissue evidence="1">Muscle</tissue>
    </source>
</reference>
<name>A0ABV0TR34_9TELE</name>
<evidence type="ECO:0000313" key="2">
    <source>
        <dbReference type="Proteomes" id="UP001482620"/>
    </source>
</evidence>
<dbReference type="Proteomes" id="UP001482620">
    <property type="component" value="Unassembled WGS sequence"/>
</dbReference>
<protein>
    <submittedName>
        <fullName evidence="1">Uncharacterized protein</fullName>
    </submittedName>
</protein>